<evidence type="ECO:0000313" key="3">
    <source>
        <dbReference type="Proteomes" id="UP001199644"/>
    </source>
</evidence>
<dbReference type="GO" id="GO:0003994">
    <property type="term" value="F:aconitate hydratase activity"/>
    <property type="evidence" value="ECO:0007669"/>
    <property type="project" value="InterPro"/>
</dbReference>
<organism evidence="2 3">
    <name type="scientific">Campylobacter jejuni</name>
    <dbReference type="NCBI Taxonomy" id="197"/>
    <lineage>
        <taxon>Bacteria</taxon>
        <taxon>Pseudomonadati</taxon>
        <taxon>Campylobacterota</taxon>
        <taxon>Epsilonproteobacteria</taxon>
        <taxon>Campylobacterales</taxon>
        <taxon>Campylobacteraceae</taxon>
        <taxon>Campylobacter</taxon>
    </lineage>
</organism>
<dbReference type="Gene3D" id="1.25.40.310">
    <property type="entry name" value="Aconitate B, HEAT-like domain"/>
    <property type="match status" value="1"/>
</dbReference>
<accession>A0AAW5EFA7</accession>
<dbReference type="InterPro" id="IPR015933">
    <property type="entry name" value="Aconitase_B_HEAT-like_dom"/>
</dbReference>
<dbReference type="SUPFAM" id="SSF74778">
    <property type="entry name" value="Aconitase B, N-terminal domain"/>
    <property type="match status" value="1"/>
</dbReference>
<dbReference type="Pfam" id="PF11791">
    <property type="entry name" value="Aconitase_B_N"/>
    <property type="match status" value="1"/>
</dbReference>
<comment type="caution">
    <text evidence="2">The sequence shown here is derived from an EMBL/GenBank/DDBJ whole genome shotgun (WGS) entry which is preliminary data.</text>
</comment>
<sequence>MSFMQDYNKIFEERAALGIPPLPLNAEQTKELCELLKTQNDEKLVSLLQNRVNPGVDDAALIKCEFLDGILKNKFQAPAIDKKLALKMLETMLGGYNVKVLIDALKDESIASDAAEVLKNIIFVHDNFHTVAELSKSNNH</sequence>
<feature type="domain" description="Aconitase B HEAT-like" evidence="1">
    <location>
        <begin position="6"/>
        <end position="139"/>
    </location>
</feature>
<evidence type="ECO:0000259" key="1">
    <source>
        <dbReference type="Pfam" id="PF11791"/>
    </source>
</evidence>
<dbReference type="EMBL" id="JAJUOL010001002">
    <property type="protein sequence ID" value="MCH3853486.1"/>
    <property type="molecule type" value="Genomic_DNA"/>
</dbReference>
<dbReference type="GO" id="GO:0006099">
    <property type="term" value="P:tricarboxylic acid cycle"/>
    <property type="evidence" value="ECO:0007669"/>
    <property type="project" value="InterPro"/>
</dbReference>
<name>A0AAW5EFA7_CAMJU</name>
<dbReference type="Proteomes" id="UP001199644">
    <property type="component" value="Unassembled WGS sequence"/>
</dbReference>
<dbReference type="InterPro" id="IPR036288">
    <property type="entry name" value="Aconitase_B_HEAT-like_dom_sf"/>
</dbReference>
<feature type="non-terminal residue" evidence="2">
    <location>
        <position position="140"/>
    </location>
</feature>
<proteinExistence type="predicted"/>
<protein>
    <submittedName>
        <fullName evidence="2">Aconitate hydratase B</fullName>
    </submittedName>
</protein>
<dbReference type="AlphaFoldDB" id="A0AAW5EFA7"/>
<gene>
    <name evidence="2" type="ORF">LZC39_15460</name>
</gene>
<evidence type="ECO:0000313" key="2">
    <source>
        <dbReference type="EMBL" id="MCH3853486.1"/>
    </source>
</evidence>
<reference evidence="2" key="1">
    <citation type="submission" date="2021-12" db="EMBL/GenBank/DDBJ databases">
        <title>Prevalence of phenicol resistance gene fexA in Campylobacter isolated from poultry supply chain.</title>
        <authorList>
            <person name="Tang B."/>
            <person name="Zheng X."/>
            <person name="Lin J."/>
            <person name="Lin R."/>
            <person name="Yang H."/>
            <person name="Shen Z."/>
            <person name="Xia F."/>
        </authorList>
    </citation>
    <scope>NUCLEOTIDE SEQUENCE</scope>
    <source>
        <strain evidence="2">CJHN2011004</strain>
    </source>
</reference>